<dbReference type="AlphaFoldDB" id="A0A3G1B3A7"/>
<dbReference type="GO" id="GO:0008171">
    <property type="term" value="F:O-methyltransferase activity"/>
    <property type="evidence" value="ECO:0007669"/>
    <property type="project" value="InterPro"/>
</dbReference>
<proteinExistence type="predicted"/>
<dbReference type="Pfam" id="PF01596">
    <property type="entry name" value="Methyltransf_3"/>
    <property type="match status" value="1"/>
</dbReference>
<gene>
    <name evidence="4" type="ORF">SU86_002315</name>
</gene>
<dbReference type="PROSITE" id="PS51682">
    <property type="entry name" value="SAM_OMT_I"/>
    <property type="match status" value="1"/>
</dbReference>
<evidence type="ECO:0000256" key="2">
    <source>
        <dbReference type="ARBA" id="ARBA00022679"/>
    </source>
</evidence>
<dbReference type="EMBL" id="CP011097">
    <property type="protein sequence ID" value="AJZ75411.1"/>
    <property type="molecule type" value="Genomic_DNA"/>
</dbReference>
<dbReference type="Gene3D" id="3.40.50.150">
    <property type="entry name" value="Vaccinia Virus protein VP39"/>
    <property type="match status" value="1"/>
</dbReference>
<sequence length="202" mass="23249">MVSIHTVLARLERQSMLEKMRIVDVASEKRMLAITPQTARFYHDLLVRIKAKNILELGMSVGYSTLYFVDAMRYNHKNPRITTLEHSPLKIKMAKSNFEAAGVAKFIKIRHGEISNTLRKMPKDQKFDFVLVDADKENIIEYFDLVLPMVRVGGIIATDNVLLPKKYQKFMDKYRKHIKSHKNVLSGTIPLGYGQEITIKIA</sequence>
<dbReference type="PANTHER" id="PTHR10509:SF14">
    <property type="entry name" value="CAFFEOYL-COA O-METHYLTRANSFERASE 3-RELATED"/>
    <property type="match status" value="1"/>
</dbReference>
<evidence type="ECO:0000313" key="4">
    <source>
        <dbReference type="EMBL" id="AJZ75411.1"/>
    </source>
</evidence>
<reference evidence="4 5" key="1">
    <citation type="journal article" date="2016" name="Sci. Rep.">
        <title>A novel ammonia-oxidizing archaeon from wastewater treatment plant: Its enrichment, physiological and genomic characteristics.</title>
        <authorList>
            <person name="Li Y."/>
            <person name="Ding K."/>
            <person name="Wen X."/>
            <person name="Zhang B."/>
            <person name="Shen B."/>
            <person name="Yang Y."/>
        </authorList>
    </citation>
    <scope>NUCLEOTIDE SEQUENCE [LARGE SCALE GENOMIC DNA]</scope>
    <source>
        <strain evidence="4 5">SAT1</strain>
    </source>
</reference>
<dbReference type="KEGG" id="tah:SU86_002315"/>
<dbReference type="InterPro" id="IPR050362">
    <property type="entry name" value="Cation-dep_OMT"/>
</dbReference>
<dbReference type="InterPro" id="IPR029063">
    <property type="entry name" value="SAM-dependent_MTases_sf"/>
</dbReference>
<evidence type="ECO:0000313" key="5">
    <source>
        <dbReference type="Proteomes" id="UP000266745"/>
    </source>
</evidence>
<name>A0A3G1B3A7_9ARCH</name>
<dbReference type="PANTHER" id="PTHR10509">
    <property type="entry name" value="O-METHYLTRANSFERASE-RELATED"/>
    <property type="match status" value="1"/>
</dbReference>
<protein>
    <recommendedName>
        <fullName evidence="6">Methyltransferase</fullName>
    </recommendedName>
</protein>
<dbReference type="InterPro" id="IPR002935">
    <property type="entry name" value="SAM_O-MeTrfase"/>
</dbReference>
<keyword evidence="1" id="KW-0489">Methyltransferase</keyword>
<evidence type="ECO:0000256" key="1">
    <source>
        <dbReference type="ARBA" id="ARBA00022603"/>
    </source>
</evidence>
<keyword evidence="3" id="KW-0949">S-adenosyl-L-methionine</keyword>
<dbReference type="OrthoDB" id="21414at2157"/>
<dbReference type="GO" id="GO:0008757">
    <property type="term" value="F:S-adenosylmethionine-dependent methyltransferase activity"/>
    <property type="evidence" value="ECO:0007669"/>
    <property type="project" value="TreeGrafter"/>
</dbReference>
<keyword evidence="2" id="KW-0808">Transferase</keyword>
<evidence type="ECO:0000256" key="3">
    <source>
        <dbReference type="ARBA" id="ARBA00022691"/>
    </source>
</evidence>
<keyword evidence="5" id="KW-1185">Reference proteome</keyword>
<accession>A0A3G1B3A7</accession>
<organism evidence="4 5">
    <name type="scientific">Candidatus Nitrosotenuis cloacae</name>
    <dbReference type="NCBI Taxonomy" id="1603555"/>
    <lineage>
        <taxon>Archaea</taxon>
        <taxon>Nitrososphaerota</taxon>
        <taxon>Candidatus Nitrosotenuis</taxon>
    </lineage>
</organism>
<dbReference type="SUPFAM" id="SSF53335">
    <property type="entry name" value="S-adenosyl-L-methionine-dependent methyltransferases"/>
    <property type="match status" value="1"/>
</dbReference>
<dbReference type="Proteomes" id="UP000266745">
    <property type="component" value="Chromosome"/>
</dbReference>
<dbReference type="STRING" id="1603555.SU86_002315"/>
<dbReference type="GO" id="GO:0032259">
    <property type="term" value="P:methylation"/>
    <property type="evidence" value="ECO:0007669"/>
    <property type="project" value="UniProtKB-KW"/>
</dbReference>
<evidence type="ECO:0008006" key="6">
    <source>
        <dbReference type="Google" id="ProtNLM"/>
    </source>
</evidence>